<keyword evidence="6" id="KW-0482">Metalloprotease</keyword>
<dbReference type="Gene3D" id="3.40.630.10">
    <property type="entry name" value="Zn peptidases"/>
    <property type="match status" value="1"/>
</dbReference>
<organism evidence="9 10">
    <name type="scientific">Flavivirga spongiicola</name>
    <dbReference type="NCBI Taxonomy" id="421621"/>
    <lineage>
        <taxon>Bacteria</taxon>
        <taxon>Pseudomonadati</taxon>
        <taxon>Bacteroidota</taxon>
        <taxon>Flavobacteriia</taxon>
        <taxon>Flavobacteriales</taxon>
        <taxon>Flavobacteriaceae</taxon>
        <taxon>Flavivirga</taxon>
    </lineage>
</organism>
<dbReference type="CDD" id="cd06239">
    <property type="entry name" value="M14-like"/>
    <property type="match status" value="1"/>
</dbReference>
<evidence type="ECO:0000259" key="8">
    <source>
        <dbReference type="PROSITE" id="PS52035"/>
    </source>
</evidence>
<evidence type="ECO:0000256" key="5">
    <source>
        <dbReference type="ARBA" id="ARBA00022833"/>
    </source>
</evidence>
<feature type="domain" description="Peptidase M14" evidence="8">
    <location>
        <begin position="18"/>
        <end position="247"/>
    </location>
</feature>
<evidence type="ECO:0000313" key="9">
    <source>
        <dbReference type="EMBL" id="MEF3835400.1"/>
    </source>
</evidence>
<dbReference type="EMBL" id="JAODOP010000004">
    <property type="protein sequence ID" value="MEF3835400.1"/>
    <property type="molecule type" value="Genomic_DNA"/>
</dbReference>
<keyword evidence="3" id="KW-0645">Protease</keyword>
<keyword evidence="10" id="KW-1185">Reference proteome</keyword>
<reference evidence="9 10" key="1">
    <citation type="submission" date="2022-09" db="EMBL/GenBank/DDBJ databases">
        <title>Genome sequencing of Flavivirga sp. MEBiC05379.</title>
        <authorList>
            <person name="Oh H.-M."/>
            <person name="Kwon K.K."/>
            <person name="Park M.J."/>
            <person name="Yang S.-H."/>
        </authorList>
    </citation>
    <scope>NUCLEOTIDE SEQUENCE [LARGE SCALE GENOMIC DNA]</scope>
    <source>
        <strain evidence="9 10">MEBiC05379</strain>
    </source>
</reference>
<dbReference type="InterPro" id="IPR000834">
    <property type="entry name" value="Peptidase_M14"/>
</dbReference>
<evidence type="ECO:0000313" key="10">
    <source>
        <dbReference type="Proteomes" id="UP001337305"/>
    </source>
</evidence>
<evidence type="ECO:0000256" key="3">
    <source>
        <dbReference type="ARBA" id="ARBA00022670"/>
    </source>
</evidence>
<evidence type="ECO:0000256" key="4">
    <source>
        <dbReference type="ARBA" id="ARBA00022801"/>
    </source>
</evidence>
<dbReference type="PANTHER" id="PTHR11705">
    <property type="entry name" value="PROTEASE FAMILY M14 CARBOXYPEPTIDASE A,B"/>
    <property type="match status" value="1"/>
</dbReference>
<comment type="cofactor">
    <cofactor evidence="1">
        <name>Zn(2+)</name>
        <dbReference type="ChEBI" id="CHEBI:29105"/>
    </cofactor>
</comment>
<dbReference type="Proteomes" id="UP001337305">
    <property type="component" value="Unassembled WGS sequence"/>
</dbReference>
<accession>A0ABU7XXE5</accession>
<sequence length="386" mass="44421">MYIEEIKSLFLKHRETNLFHRYITNKHIEPLLNNLGEYVVIETIGESVLNNPIYGLKIGTGNKRILMWSQMHGNESTTTKGLFDLLNTFLDKNVYSENILDTCTLYIIPILNPDGAEAYTRINANRVDLNRDAQNLSQPESKVLRRVFESFKPHFCYNLHGQRTIFGAGNTNKSATVSFLAPAQDEACTITPNRKIAMEVIGVMNETLQKIIPNQVGVYDDAFNLNCVGDTFQNENIPTILFEAGHYEDDYEREITRELIYISYISSLNYIANNSIMGNNYESYFKIPENEKCFHDVIIRNARVAVSHSNEKINDIAIQYQEKLIHDKIEFIPKIEKIEKLDDFYGHKEIDANGLKVFDINNQLVNINYENDFVIINNDKIALLSK</sequence>
<dbReference type="SMART" id="SM00631">
    <property type="entry name" value="Zn_pept"/>
    <property type="match status" value="1"/>
</dbReference>
<evidence type="ECO:0000256" key="1">
    <source>
        <dbReference type="ARBA" id="ARBA00001947"/>
    </source>
</evidence>
<comment type="similarity">
    <text evidence="2 7">Belongs to the peptidase M14 family.</text>
</comment>
<comment type="caution">
    <text evidence="9">The sequence shown here is derived from an EMBL/GenBank/DDBJ whole genome shotgun (WGS) entry which is preliminary data.</text>
</comment>
<dbReference type="PROSITE" id="PS52035">
    <property type="entry name" value="PEPTIDASE_M14"/>
    <property type="match status" value="1"/>
</dbReference>
<proteinExistence type="inferred from homology"/>
<dbReference type="Pfam" id="PF00246">
    <property type="entry name" value="Peptidase_M14"/>
    <property type="match status" value="1"/>
</dbReference>
<gene>
    <name evidence="9" type="ORF">N1F79_19915</name>
</gene>
<keyword evidence="5" id="KW-0862">Zinc</keyword>
<evidence type="ECO:0000256" key="6">
    <source>
        <dbReference type="ARBA" id="ARBA00023049"/>
    </source>
</evidence>
<dbReference type="SUPFAM" id="SSF53187">
    <property type="entry name" value="Zn-dependent exopeptidases"/>
    <property type="match status" value="1"/>
</dbReference>
<dbReference type="PANTHER" id="PTHR11705:SF143">
    <property type="entry name" value="SLL0236 PROTEIN"/>
    <property type="match status" value="1"/>
</dbReference>
<comment type="caution">
    <text evidence="7">Lacks conserved residue(s) required for the propagation of feature annotation.</text>
</comment>
<dbReference type="RefSeq" id="WP_303307687.1">
    <property type="nucleotide sequence ID" value="NZ_JAODOP010000004.1"/>
</dbReference>
<evidence type="ECO:0000256" key="2">
    <source>
        <dbReference type="ARBA" id="ARBA00005988"/>
    </source>
</evidence>
<evidence type="ECO:0000256" key="7">
    <source>
        <dbReference type="PROSITE-ProRule" id="PRU01379"/>
    </source>
</evidence>
<name>A0ABU7XXE5_9FLAO</name>
<protein>
    <submittedName>
        <fullName evidence="9">M14 family metallopeptidase</fullName>
    </submittedName>
</protein>
<keyword evidence="4" id="KW-0378">Hydrolase</keyword>